<accession>A0A8H5ZVE2</accession>
<dbReference type="Proteomes" id="UP000541154">
    <property type="component" value="Unassembled WGS sequence"/>
</dbReference>
<protein>
    <recommendedName>
        <fullName evidence="2">DUF3752 domain-containing protein</fullName>
    </recommendedName>
</protein>
<comment type="caution">
    <text evidence="3">The sequence shown here is derived from an EMBL/GenBank/DDBJ whole genome shotgun (WGS) entry which is preliminary data.</text>
</comment>
<keyword evidence="4" id="KW-1185">Reference proteome</keyword>
<feature type="domain" description="DUF3752" evidence="2">
    <location>
        <begin position="110"/>
        <end position="225"/>
    </location>
</feature>
<feature type="compositionally biased region" description="Acidic residues" evidence="1">
    <location>
        <begin position="51"/>
        <end position="62"/>
    </location>
</feature>
<proteinExistence type="predicted"/>
<dbReference type="PANTHER" id="PTHR46370">
    <property type="entry name" value="GPALPP MOTIFS-CONTAINING PROTEIN 1"/>
    <property type="match status" value="1"/>
</dbReference>
<feature type="compositionally biased region" description="Basic and acidic residues" evidence="1">
    <location>
        <begin position="152"/>
        <end position="161"/>
    </location>
</feature>
<sequence length="227" mass="25320">MEHKEKRMLEQSTLYPKNAVDDSDTSAKRRKVVGPTLPLSNTIDEHTPNSEGEDESSDDDEIGPSLPPSGPVVPEGADIKIRGYSLEGMSTEQGHTVKERSHRDEWMLQPPESSGWTSRVDPTKLRSRKFQTGRSASNPASGKIDSSWTETPDEKMKRLQDEVMGVGTVGPSNDQVARSSKLSQTMRDSIKRYKDARREGDITEGVSQHLKERKKSDEDDPSSRPKD</sequence>
<feature type="region of interest" description="Disordered" evidence="1">
    <location>
        <begin position="1"/>
        <end position="227"/>
    </location>
</feature>
<organism evidence="3 4">
    <name type="scientific">Petromyces alliaceus</name>
    <name type="common">Aspergillus alliaceus</name>
    <dbReference type="NCBI Taxonomy" id="209559"/>
    <lineage>
        <taxon>Eukaryota</taxon>
        <taxon>Fungi</taxon>
        <taxon>Dikarya</taxon>
        <taxon>Ascomycota</taxon>
        <taxon>Pezizomycotina</taxon>
        <taxon>Eurotiomycetes</taxon>
        <taxon>Eurotiomycetidae</taxon>
        <taxon>Eurotiales</taxon>
        <taxon>Aspergillaceae</taxon>
        <taxon>Aspergillus</taxon>
        <taxon>Aspergillus subgen. Circumdati</taxon>
    </lineage>
</organism>
<feature type="compositionally biased region" description="Basic and acidic residues" evidence="1">
    <location>
        <begin position="95"/>
        <end position="106"/>
    </location>
</feature>
<dbReference type="InterPro" id="IPR022226">
    <property type="entry name" value="DUF3752"/>
</dbReference>
<feature type="compositionally biased region" description="Polar residues" evidence="1">
    <location>
        <begin position="170"/>
        <end position="187"/>
    </location>
</feature>
<name>A0A8H5ZVE2_PETAA</name>
<evidence type="ECO:0000259" key="2">
    <source>
        <dbReference type="Pfam" id="PF12572"/>
    </source>
</evidence>
<evidence type="ECO:0000313" key="3">
    <source>
        <dbReference type="EMBL" id="KAF5855079.1"/>
    </source>
</evidence>
<dbReference type="InterPro" id="IPR046331">
    <property type="entry name" value="GPAM1-like"/>
</dbReference>
<dbReference type="Pfam" id="PF12572">
    <property type="entry name" value="DUF3752"/>
    <property type="match status" value="1"/>
</dbReference>
<gene>
    <name evidence="3" type="ORF">ETB97_010120</name>
</gene>
<feature type="compositionally biased region" description="Basic and acidic residues" evidence="1">
    <location>
        <begin position="188"/>
        <end position="201"/>
    </location>
</feature>
<reference evidence="3 4" key="1">
    <citation type="submission" date="2019-04" db="EMBL/GenBank/DDBJ databases">
        <title>Aspergillus burnettii sp. nov., novel species from soil in southeast Queensland.</title>
        <authorList>
            <person name="Gilchrist C.L.M."/>
            <person name="Pitt J.I."/>
            <person name="Lange L."/>
            <person name="Lacey H.J."/>
            <person name="Vuong D."/>
            <person name="Midgley D.J."/>
            <person name="Greenfield P."/>
            <person name="Bradbury M."/>
            <person name="Lacey E."/>
            <person name="Busk P.K."/>
            <person name="Pilgaard B."/>
            <person name="Chooi Y.H."/>
            <person name="Piggott A.M."/>
        </authorList>
    </citation>
    <scope>NUCLEOTIDE SEQUENCE [LARGE SCALE GENOMIC DNA]</scope>
    <source>
        <strain evidence="3 4">FRR 5400</strain>
    </source>
</reference>
<feature type="compositionally biased region" description="Polar residues" evidence="1">
    <location>
        <begin position="132"/>
        <end position="150"/>
    </location>
</feature>
<evidence type="ECO:0000313" key="4">
    <source>
        <dbReference type="Proteomes" id="UP000541154"/>
    </source>
</evidence>
<dbReference type="PANTHER" id="PTHR46370:SF1">
    <property type="entry name" value="GPALPP MOTIFS-CONTAINING PROTEIN 1"/>
    <property type="match status" value="1"/>
</dbReference>
<feature type="compositionally biased region" description="Basic and acidic residues" evidence="1">
    <location>
        <begin position="214"/>
        <end position="227"/>
    </location>
</feature>
<evidence type="ECO:0000256" key="1">
    <source>
        <dbReference type="SAM" id="MobiDB-lite"/>
    </source>
</evidence>
<dbReference type="EMBL" id="SPNV01000514">
    <property type="protein sequence ID" value="KAF5855079.1"/>
    <property type="molecule type" value="Genomic_DNA"/>
</dbReference>
<dbReference type="AlphaFoldDB" id="A0A8H5ZVE2"/>